<evidence type="ECO:0000313" key="6">
    <source>
        <dbReference type="Proteomes" id="UP000637267"/>
    </source>
</evidence>
<feature type="domain" description="Carboxyltransferase" evidence="4">
    <location>
        <begin position="3"/>
        <end position="200"/>
    </location>
</feature>
<evidence type="ECO:0000313" key="5">
    <source>
        <dbReference type="EMBL" id="GGP21216.1"/>
    </source>
</evidence>
<keyword evidence="3" id="KW-0067">ATP-binding</keyword>
<sequence>MNPVIQPLGDTALVLSVSATLEDQRRLWIMQKLLQQQFPAWWVVLGVGNLTVRFDPMIEDASVIEHGIELAWQRSQKRMEVASRHHDVPVVYGGKAGPDLARVAEHAGISPAQVVERHAAAQYVVFCIGFLPGFPYLGGLDPQLATPRLDKPRIKVPAGAVGIGGAQTGIYPSASPGGWNLIGHTDLRLFNPAMIPPALLAPGDTLRFVPTEVRA</sequence>
<dbReference type="Gene3D" id="2.40.100.10">
    <property type="entry name" value="Cyclophilin-like"/>
    <property type="match status" value="1"/>
</dbReference>
<dbReference type="Proteomes" id="UP000637267">
    <property type="component" value="Unassembled WGS sequence"/>
</dbReference>
<dbReference type="SUPFAM" id="SSF160467">
    <property type="entry name" value="PH0987 N-terminal domain-like"/>
    <property type="match status" value="1"/>
</dbReference>
<evidence type="ECO:0000256" key="3">
    <source>
        <dbReference type="ARBA" id="ARBA00022840"/>
    </source>
</evidence>
<evidence type="ECO:0000256" key="1">
    <source>
        <dbReference type="ARBA" id="ARBA00022741"/>
    </source>
</evidence>
<dbReference type="InterPro" id="IPR003833">
    <property type="entry name" value="CT_C_D"/>
</dbReference>
<gene>
    <name evidence="5" type="ORF">GCM10010970_19390</name>
</gene>
<protein>
    <recommendedName>
        <fullName evidence="4">Carboxyltransferase domain-containing protein</fullName>
    </recommendedName>
</protein>
<name>A0ABQ2P9I1_9NEIS</name>
<comment type="caution">
    <text evidence="5">The sequence shown here is derived from an EMBL/GenBank/DDBJ whole genome shotgun (WGS) entry which is preliminary data.</text>
</comment>
<dbReference type="InterPro" id="IPR010016">
    <property type="entry name" value="PxpB"/>
</dbReference>
<evidence type="ECO:0000256" key="2">
    <source>
        <dbReference type="ARBA" id="ARBA00022801"/>
    </source>
</evidence>
<proteinExistence type="predicted"/>
<dbReference type="EMBL" id="BMLX01000002">
    <property type="protein sequence ID" value="GGP21216.1"/>
    <property type="molecule type" value="Genomic_DNA"/>
</dbReference>
<dbReference type="Pfam" id="PF02682">
    <property type="entry name" value="CT_C_D"/>
    <property type="match status" value="1"/>
</dbReference>
<dbReference type="InterPro" id="IPR029000">
    <property type="entry name" value="Cyclophilin-like_dom_sf"/>
</dbReference>
<dbReference type="SMART" id="SM00796">
    <property type="entry name" value="AHS1"/>
    <property type="match status" value="1"/>
</dbReference>
<organism evidence="5 6">
    <name type="scientific">Silvimonas iriomotensis</name>
    <dbReference type="NCBI Taxonomy" id="449662"/>
    <lineage>
        <taxon>Bacteria</taxon>
        <taxon>Pseudomonadati</taxon>
        <taxon>Pseudomonadota</taxon>
        <taxon>Betaproteobacteria</taxon>
        <taxon>Neisseriales</taxon>
        <taxon>Chitinibacteraceae</taxon>
        <taxon>Silvimonas</taxon>
    </lineage>
</organism>
<reference evidence="6" key="1">
    <citation type="journal article" date="2019" name="Int. J. Syst. Evol. Microbiol.">
        <title>The Global Catalogue of Microorganisms (GCM) 10K type strain sequencing project: providing services to taxonomists for standard genome sequencing and annotation.</title>
        <authorList>
            <consortium name="The Broad Institute Genomics Platform"/>
            <consortium name="The Broad Institute Genome Sequencing Center for Infectious Disease"/>
            <person name="Wu L."/>
            <person name="Ma J."/>
        </authorList>
    </citation>
    <scope>NUCLEOTIDE SEQUENCE [LARGE SCALE GENOMIC DNA]</scope>
    <source>
        <strain evidence="6">CGMCC 1.8859</strain>
    </source>
</reference>
<dbReference type="RefSeq" id="WP_188704140.1">
    <property type="nucleotide sequence ID" value="NZ_BMLX01000002.1"/>
</dbReference>
<evidence type="ECO:0000259" key="4">
    <source>
        <dbReference type="SMART" id="SM00796"/>
    </source>
</evidence>
<keyword evidence="1" id="KW-0547">Nucleotide-binding</keyword>
<dbReference type="PANTHER" id="PTHR34698:SF2">
    <property type="entry name" value="5-OXOPROLINASE SUBUNIT B"/>
    <property type="match status" value="1"/>
</dbReference>
<keyword evidence="6" id="KW-1185">Reference proteome</keyword>
<keyword evidence="2" id="KW-0378">Hydrolase</keyword>
<accession>A0ABQ2P9I1</accession>
<dbReference type="PANTHER" id="PTHR34698">
    <property type="entry name" value="5-OXOPROLINASE SUBUNIT B"/>
    <property type="match status" value="1"/>
</dbReference>
<dbReference type="SUPFAM" id="SSF50891">
    <property type="entry name" value="Cyclophilin-like"/>
    <property type="match status" value="1"/>
</dbReference>
<dbReference type="NCBIfam" id="TIGR00370">
    <property type="entry name" value="5-oxoprolinase subunit PxpB"/>
    <property type="match status" value="1"/>
</dbReference>